<evidence type="ECO:0000313" key="3">
    <source>
        <dbReference type="Proteomes" id="UP000027730"/>
    </source>
</evidence>
<gene>
    <name evidence="2" type="ORF">M436DRAFT_72612</name>
</gene>
<organism evidence="2 3">
    <name type="scientific">Aureobasidium namibiae CBS 147.97</name>
    <dbReference type="NCBI Taxonomy" id="1043004"/>
    <lineage>
        <taxon>Eukaryota</taxon>
        <taxon>Fungi</taxon>
        <taxon>Dikarya</taxon>
        <taxon>Ascomycota</taxon>
        <taxon>Pezizomycotina</taxon>
        <taxon>Dothideomycetes</taxon>
        <taxon>Dothideomycetidae</taxon>
        <taxon>Dothideales</taxon>
        <taxon>Saccotheciaceae</taxon>
        <taxon>Aureobasidium</taxon>
    </lineage>
</organism>
<dbReference type="OrthoDB" id="3942140at2759"/>
<feature type="compositionally biased region" description="Low complexity" evidence="1">
    <location>
        <begin position="14"/>
        <end position="24"/>
    </location>
</feature>
<dbReference type="Proteomes" id="UP000027730">
    <property type="component" value="Unassembled WGS sequence"/>
</dbReference>
<proteinExistence type="predicted"/>
<name>A0A074WJP9_9PEZI</name>
<reference evidence="2 3" key="1">
    <citation type="journal article" date="2014" name="BMC Genomics">
        <title>Genome sequencing of four Aureobasidium pullulans varieties: biotechnological potential, stress tolerance, and description of new species.</title>
        <authorList>
            <person name="Gostin Ar C."/>
            <person name="Ohm R.A."/>
            <person name="Kogej T."/>
            <person name="Sonjak S."/>
            <person name="Turk M."/>
            <person name="Zajc J."/>
            <person name="Zalar P."/>
            <person name="Grube M."/>
            <person name="Sun H."/>
            <person name="Han J."/>
            <person name="Sharma A."/>
            <person name="Chiniquy J."/>
            <person name="Ngan C.Y."/>
            <person name="Lipzen A."/>
            <person name="Barry K."/>
            <person name="Grigoriev I.V."/>
            <person name="Gunde-Cimerman N."/>
        </authorList>
    </citation>
    <scope>NUCLEOTIDE SEQUENCE [LARGE SCALE GENOMIC DNA]</scope>
    <source>
        <strain evidence="2 3">CBS 147.97</strain>
    </source>
</reference>
<dbReference type="EMBL" id="KL584709">
    <property type="protein sequence ID" value="KEQ73293.1"/>
    <property type="molecule type" value="Genomic_DNA"/>
</dbReference>
<accession>A0A074WJP9</accession>
<evidence type="ECO:0000256" key="1">
    <source>
        <dbReference type="SAM" id="MobiDB-lite"/>
    </source>
</evidence>
<dbReference type="AlphaFoldDB" id="A0A074WJP9"/>
<dbReference type="HOGENOM" id="CLU_943301_0_0_1"/>
<sequence>MCTRFTPSSEDRPSASPTMAAPSSRSERGTDTAVPSSSKSKAKLIPPPYGPFSENRRTSRISTSQDVINLAHRPIIQPRRNSSLARSTETEVDSERDSGHLNARKQDWRDKQRTETQNLAEHMREATGFVEALVSMLVAVEAIRKGHKRQFEIPQDLTTLYETCLPVRETSDHLGSSVAVIADKVAEYAEGVSKASMRVHKLARDDKGGHLKKHHVRSAEVCLVSRLPALLKAAHILHGLREITDDCNFEGDCSIPRFGSRDDTTRLKMREKELTWLMRGQTGWLGEVQHLNIDV</sequence>
<feature type="compositionally biased region" description="Basic and acidic residues" evidence="1">
    <location>
        <begin position="93"/>
        <end position="114"/>
    </location>
</feature>
<evidence type="ECO:0000313" key="2">
    <source>
        <dbReference type="EMBL" id="KEQ73293.1"/>
    </source>
</evidence>
<dbReference type="RefSeq" id="XP_013427688.1">
    <property type="nucleotide sequence ID" value="XM_013572234.1"/>
</dbReference>
<feature type="region of interest" description="Disordered" evidence="1">
    <location>
        <begin position="1"/>
        <end position="118"/>
    </location>
</feature>
<dbReference type="GeneID" id="25415150"/>
<protein>
    <submittedName>
        <fullName evidence="2">Uncharacterized protein</fullName>
    </submittedName>
</protein>
<keyword evidence="3" id="KW-1185">Reference proteome</keyword>